<reference evidence="1 2" key="1">
    <citation type="journal article" date="2017" name="G3 (Bethesda)">
        <title>The Physical Genome Mapping of Anopheles albimanus Corrected Scaffold Misassemblies and Identified Interarm Rearrangements in Genus Anopheles.</title>
        <authorList>
            <person name="Artemov G.N."/>
            <person name="Peery A.N."/>
            <person name="Jiang X."/>
            <person name="Tu Z."/>
            <person name="Stegniy V.N."/>
            <person name="Sharakhova M.V."/>
            <person name="Sharakhov I.V."/>
        </authorList>
    </citation>
    <scope>NUCLEOTIDE SEQUENCE [LARGE SCALE GENOMIC DNA]</scope>
    <source>
        <strain evidence="1 2">ALBI9_A</strain>
    </source>
</reference>
<reference evidence="1" key="2">
    <citation type="submission" date="2022-08" db="UniProtKB">
        <authorList>
            <consortium name="EnsemblMetazoa"/>
        </authorList>
    </citation>
    <scope>IDENTIFICATION</scope>
    <source>
        <strain evidence="1">STECLA/ALBI9_A</strain>
    </source>
</reference>
<dbReference type="AlphaFoldDB" id="A0A182FYJ4"/>
<evidence type="ECO:0000313" key="2">
    <source>
        <dbReference type="Proteomes" id="UP000069272"/>
    </source>
</evidence>
<name>A0A182FYJ4_ANOAL</name>
<dbReference type="Proteomes" id="UP000069272">
    <property type="component" value="Chromosome 3R"/>
</dbReference>
<keyword evidence="2" id="KW-1185">Reference proteome</keyword>
<dbReference type="EnsemblMetazoa" id="AALB014683-RA">
    <property type="protein sequence ID" value="AALB014683-PA"/>
    <property type="gene ID" value="AALB014683"/>
</dbReference>
<sequence>MIMIEDHECGQCKQCVIDNIGKRFNLRCI</sequence>
<dbReference type="VEuPathDB" id="VectorBase:AALB014683"/>
<proteinExistence type="predicted"/>
<accession>A0A182FYJ4</accession>
<protein>
    <submittedName>
        <fullName evidence="1">Uncharacterized protein</fullName>
    </submittedName>
</protein>
<organism evidence="1 2">
    <name type="scientific">Anopheles albimanus</name>
    <name type="common">New world malaria mosquito</name>
    <dbReference type="NCBI Taxonomy" id="7167"/>
    <lineage>
        <taxon>Eukaryota</taxon>
        <taxon>Metazoa</taxon>
        <taxon>Ecdysozoa</taxon>
        <taxon>Arthropoda</taxon>
        <taxon>Hexapoda</taxon>
        <taxon>Insecta</taxon>
        <taxon>Pterygota</taxon>
        <taxon>Neoptera</taxon>
        <taxon>Endopterygota</taxon>
        <taxon>Diptera</taxon>
        <taxon>Nematocera</taxon>
        <taxon>Culicoidea</taxon>
        <taxon>Culicidae</taxon>
        <taxon>Anophelinae</taxon>
        <taxon>Anopheles</taxon>
    </lineage>
</organism>
<evidence type="ECO:0000313" key="1">
    <source>
        <dbReference type="EnsemblMetazoa" id="AALB014683-PA"/>
    </source>
</evidence>